<comment type="caution">
    <text evidence="5">The sequence shown here is derived from an EMBL/GenBank/DDBJ whole genome shotgun (WGS) entry which is preliminary data.</text>
</comment>
<dbReference type="Gene3D" id="3.40.50.1820">
    <property type="entry name" value="alpha/beta hydrolase"/>
    <property type="match status" value="1"/>
</dbReference>
<feature type="compositionally biased region" description="Low complexity" evidence="4">
    <location>
        <begin position="130"/>
        <end position="168"/>
    </location>
</feature>
<organism evidence="5 6">
    <name type="scientific">Paractinoplanes ovalisporus</name>
    <dbReference type="NCBI Taxonomy" id="2810368"/>
    <lineage>
        <taxon>Bacteria</taxon>
        <taxon>Bacillati</taxon>
        <taxon>Actinomycetota</taxon>
        <taxon>Actinomycetes</taxon>
        <taxon>Micromonosporales</taxon>
        <taxon>Micromonosporaceae</taxon>
        <taxon>Paractinoplanes</taxon>
    </lineage>
</organism>
<evidence type="ECO:0000256" key="4">
    <source>
        <dbReference type="SAM" id="MobiDB-lite"/>
    </source>
</evidence>
<proteinExistence type="predicted"/>
<dbReference type="EMBL" id="JAENHP010000027">
    <property type="protein sequence ID" value="MBM2622692.1"/>
    <property type="molecule type" value="Genomic_DNA"/>
</dbReference>
<evidence type="ECO:0008006" key="7">
    <source>
        <dbReference type="Google" id="ProtNLM"/>
    </source>
</evidence>
<reference evidence="5 6" key="1">
    <citation type="submission" date="2021-01" db="EMBL/GenBank/DDBJ databases">
        <title>Actinoplanes sp. nov. LDG1-06 isolated from lichen.</title>
        <authorList>
            <person name="Saeng-In P."/>
            <person name="Phongsopitanun W."/>
            <person name="Kanchanasin P."/>
            <person name="Yuki M."/>
            <person name="Kudo T."/>
            <person name="Ohkuma M."/>
            <person name="Tanasupawat S."/>
        </authorList>
    </citation>
    <scope>NUCLEOTIDE SEQUENCE [LARGE SCALE GENOMIC DNA]</scope>
    <source>
        <strain evidence="5 6">LDG1-06</strain>
    </source>
</reference>
<dbReference type="InterPro" id="IPR029058">
    <property type="entry name" value="AB_hydrolase_fold"/>
</dbReference>
<keyword evidence="3" id="KW-0443">Lipid metabolism</keyword>
<evidence type="ECO:0000313" key="6">
    <source>
        <dbReference type="Proteomes" id="UP000632138"/>
    </source>
</evidence>
<evidence type="ECO:0000256" key="3">
    <source>
        <dbReference type="ARBA" id="ARBA00023098"/>
    </source>
</evidence>
<name>A0ABS2AS52_9ACTN</name>
<gene>
    <name evidence="5" type="ORF">JIG36_45055</name>
</gene>
<dbReference type="SUPFAM" id="SSF53474">
    <property type="entry name" value="alpha/beta-Hydrolases"/>
    <property type="match status" value="1"/>
</dbReference>
<feature type="region of interest" description="Disordered" evidence="4">
    <location>
        <begin position="79"/>
        <end position="175"/>
    </location>
</feature>
<dbReference type="Proteomes" id="UP000632138">
    <property type="component" value="Unassembled WGS sequence"/>
</dbReference>
<evidence type="ECO:0000256" key="1">
    <source>
        <dbReference type="ARBA" id="ARBA00022801"/>
    </source>
</evidence>
<dbReference type="PANTHER" id="PTHR10272:SF0">
    <property type="entry name" value="PLATELET-ACTIVATING FACTOR ACETYLHYDROLASE"/>
    <property type="match status" value="1"/>
</dbReference>
<feature type="region of interest" description="Disordered" evidence="4">
    <location>
        <begin position="351"/>
        <end position="405"/>
    </location>
</feature>
<dbReference type="PANTHER" id="PTHR10272">
    <property type="entry name" value="PLATELET-ACTIVATING FACTOR ACETYLHYDROLASE"/>
    <property type="match status" value="1"/>
</dbReference>
<feature type="compositionally biased region" description="Low complexity" evidence="4">
    <location>
        <begin position="79"/>
        <end position="91"/>
    </location>
</feature>
<keyword evidence="1" id="KW-0378">Hydrolase</keyword>
<evidence type="ECO:0000313" key="5">
    <source>
        <dbReference type="EMBL" id="MBM2622692.1"/>
    </source>
</evidence>
<protein>
    <recommendedName>
        <fullName evidence="7">Alpha/beta hydrolase</fullName>
    </recommendedName>
</protein>
<keyword evidence="6" id="KW-1185">Reference proteome</keyword>
<feature type="compositionally biased region" description="Low complexity" evidence="4">
    <location>
        <begin position="377"/>
        <end position="399"/>
    </location>
</feature>
<sequence>MRIGRIVAASVAVLVGAGLLTYGKVQAQRPVSVAPSGGFAVGRIADVWTDRSRTDQFAPIGGTPRVLSAWVWYPAAPDAAEAPGEPVPESARAGDEPVPESARAGDEPVSESARTADGPAARDARGPEVADAPGEPGPDAAQVPGGPGPDADQAAGVPGPDAARAPGADSPESAYAPGEWAALHRYGWAVTAFDRVHTGTRDDAPMADGSFPVVVLLPDLGYAAPQYAAVAAGLAARGNVVVGLTPTYSSRVSVINEQRVVASAAGSAGDREEQLVSVWAADARFAAQRAALQFGNHANGGRIAYAGHGLGGSAAIEACRVDGRCAAAVSLDGDPRGLAVRDGFGRPLLQLSSSSDSSAATSPSAASPSPASPSPGSPSAASPSPALPSAASPSPALPSAAPPSPALPSAASPSVVLRPVAGGRSYVISGAGHLSFTDYAAYRVAAPLRWVLPLGSLDGRRALAITVDYAATFLAATFGGVTWVAPPYPEVRRADMLSR</sequence>
<keyword evidence="2" id="KW-0442">Lipid degradation</keyword>
<dbReference type="RefSeq" id="WP_203383040.1">
    <property type="nucleotide sequence ID" value="NZ_JAENHP010000027.1"/>
</dbReference>
<feature type="compositionally biased region" description="Low complexity" evidence="4">
    <location>
        <begin position="351"/>
        <end position="369"/>
    </location>
</feature>
<evidence type="ECO:0000256" key="2">
    <source>
        <dbReference type="ARBA" id="ARBA00022963"/>
    </source>
</evidence>
<accession>A0ABS2AS52</accession>